<organism evidence="1 2">
    <name type="scientific">Synaphobranchus kaupii</name>
    <name type="common">Kaup's arrowtooth eel</name>
    <dbReference type="NCBI Taxonomy" id="118154"/>
    <lineage>
        <taxon>Eukaryota</taxon>
        <taxon>Metazoa</taxon>
        <taxon>Chordata</taxon>
        <taxon>Craniata</taxon>
        <taxon>Vertebrata</taxon>
        <taxon>Euteleostomi</taxon>
        <taxon>Actinopterygii</taxon>
        <taxon>Neopterygii</taxon>
        <taxon>Teleostei</taxon>
        <taxon>Anguilliformes</taxon>
        <taxon>Synaphobranchidae</taxon>
        <taxon>Synaphobranchus</taxon>
    </lineage>
</organism>
<accession>A0A9Q1FV99</accession>
<dbReference type="EMBL" id="JAINUF010000003">
    <property type="protein sequence ID" value="KAJ8368152.1"/>
    <property type="molecule type" value="Genomic_DNA"/>
</dbReference>
<gene>
    <name evidence="1" type="ORF">SKAU_G00081800</name>
</gene>
<dbReference type="AlphaFoldDB" id="A0A9Q1FV99"/>
<dbReference type="OrthoDB" id="10531883at2759"/>
<protein>
    <submittedName>
        <fullName evidence="1">Uncharacterized protein</fullName>
    </submittedName>
</protein>
<sequence>MGTWAGRPSHRHFSCVVKRLSVCVLVSGPGAAGRDVLKQGTMWMQRVMTHCSERASLNGPYLPLYAGTFQPIITRTQAALPPPDLIKAGQPMLTSSKLDALQSRGSTALEIARVI</sequence>
<reference evidence="1" key="1">
    <citation type="journal article" date="2023" name="Science">
        <title>Genome structures resolve the early diversification of teleost fishes.</title>
        <authorList>
            <person name="Parey E."/>
            <person name="Louis A."/>
            <person name="Montfort J."/>
            <person name="Bouchez O."/>
            <person name="Roques C."/>
            <person name="Iampietro C."/>
            <person name="Lluch J."/>
            <person name="Castinel A."/>
            <person name="Donnadieu C."/>
            <person name="Desvignes T."/>
            <person name="Floi Bucao C."/>
            <person name="Jouanno E."/>
            <person name="Wen M."/>
            <person name="Mejri S."/>
            <person name="Dirks R."/>
            <person name="Jansen H."/>
            <person name="Henkel C."/>
            <person name="Chen W.J."/>
            <person name="Zahm M."/>
            <person name="Cabau C."/>
            <person name="Klopp C."/>
            <person name="Thompson A.W."/>
            <person name="Robinson-Rechavi M."/>
            <person name="Braasch I."/>
            <person name="Lecointre G."/>
            <person name="Bobe J."/>
            <person name="Postlethwait J.H."/>
            <person name="Berthelot C."/>
            <person name="Roest Crollius H."/>
            <person name="Guiguen Y."/>
        </authorList>
    </citation>
    <scope>NUCLEOTIDE SEQUENCE</scope>
    <source>
        <strain evidence="1">WJC10195</strain>
    </source>
</reference>
<evidence type="ECO:0000313" key="2">
    <source>
        <dbReference type="Proteomes" id="UP001152622"/>
    </source>
</evidence>
<evidence type="ECO:0000313" key="1">
    <source>
        <dbReference type="EMBL" id="KAJ8368152.1"/>
    </source>
</evidence>
<proteinExistence type="predicted"/>
<keyword evidence="2" id="KW-1185">Reference proteome</keyword>
<comment type="caution">
    <text evidence="1">The sequence shown here is derived from an EMBL/GenBank/DDBJ whole genome shotgun (WGS) entry which is preliminary data.</text>
</comment>
<name>A0A9Q1FV99_SYNKA</name>
<dbReference type="Proteomes" id="UP001152622">
    <property type="component" value="Chromosome 3"/>
</dbReference>